<evidence type="ECO:0000256" key="7">
    <source>
        <dbReference type="SAM" id="MobiDB-lite"/>
    </source>
</evidence>
<evidence type="ECO:0000256" key="3">
    <source>
        <dbReference type="ARBA" id="ARBA00023082"/>
    </source>
</evidence>
<protein>
    <recommendedName>
        <fullName evidence="6">RNA polymerase sigma factor</fullName>
    </recommendedName>
</protein>
<dbReference type="NCBIfam" id="NF005143">
    <property type="entry name" value="PRK06596.1"/>
    <property type="match status" value="1"/>
</dbReference>
<dbReference type="SUPFAM" id="SSF88659">
    <property type="entry name" value="Sigma3 and sigma4 domains of RNA polymerase sigma factors"/>
    <property type="match status" value="1"/>
</dbReference>
<dbReference type="PROSITE" id="PS00715">
    <property type="entry name" value="SIGMA70_1"/>
    <property type="match status" value="1"/>
</dbReference>
<keyword evidence="2 6" id="KW-0805">Transcription regulation</keyword>
<dbReference type="STRING" id="1121390.SAMN02746041_02139"/>
<feature type="domain" description="RNA polymerase sigma-70" evidence="8">
    <location>
        <begin position="187"/>
        <end position="200"/>
    </location>
</feature>
<dbReference type="InterPro" id="IPR009042">
    <property type="entry name" value="RNA_pol_sigma70_r1_2"/>
</dbReference>
<feature type="domain" description="RNA polymerase sigma-70" evidence="9">
    <location>
        <begin position="359"/>
        <end position="385"/>
    </location>
</feature>
<dbReference type="InterPro" id="IPR013325">
    <property type="entry name" value="RNA_pol_sigma_r2"/>
</dbReference>
<dbReference type="InterPro" id="IPR007627">
    <property type="entry name" value="RNA_pol_sigma70_r2"/>
</dbReference>
<dbReference type="NCBIfam" id="TIGR02937">
    <property type="entry name" value="sigma70-ECF"/>
    <property type="match status" value="1"/>
</dbReference>
<name>A0A1W1XN07_9BACT</name>
<dbReference type="InterPro" id="IPR050813">
    <property type="entry name" value="Sigma-70_Factor"/>
</dbReference>
<evidence type="ECO:0000256" key="4">
    <source>
        <dbReference type="ARBA" id="ARBA00023125"/>
    </source>
</evidence>
<dbReference type="InterPro" id="IPR000943">
    <property type="entry name" value="RNA_pol_sigma70"/>
</dbReference>
<evidence type="ECO:0000256" key="6">
    <source>
        <dbReference type="RuleBase" id="RU362124"/>
    </source>
</evidence>
<dbReference type="InterPro" id="IPR007630">
    <property type="entry name" value="RNA_pol_sigma70_r4"/>
</dbReference>
<comment type="function">
    <text evidence="6">Sigma factors are initiation factors that promote the attachment of RNA polymerase to specific initiation sites and are then released.</text>
</comment>
<evidence type="ECO:0000256" key="2">
    <source>
        <dbReference type="ARBA" id="ARBA00023015"/>
    </source>
</evidence>
<dbReference type="GO" id="GO:0016987">
    <property type="term" value="F:sigma factor activity"/>
    <property type="evidence" value="ECO:0007669"/>
    <property type="project" value="UniProtKB-KW"/>
</dbReference>
<dbReference type="GO" id="GO:0003677">
    <property type="term" value="F:DNA binding"/>
    <property type="evidence" value="ECO:0007669"/>
    <property type="project" value="UniProtKB-KW"/>
</dbReference>
<keyword evidence="4 6" id="KW-0238">DNA-binding</keyword>
<evidence type="ECO:0000313" key="10">
    <source>
        <dbReference type="EMBL" id="SMC24898.1"/>
    </source>
</evidence>
<dbReference type="EMBL" id="FWXF01000011">
    <property type="protein sequence ID" value="SMC24898.1"/>
    <property type="molecule type" value="Genomic_DNA"/>
</dbReference>
<dbReference type="Gene3D" id="1.20.140.160">
    <property type="match status" value="1"/>
</dbReference>
<dbReference type="SUPFAM" id="SSF88946">
    <property type="entry name" value="Sigma2 domain of RNA polymerase sigma factors"/>
    <property type="match status" value="1"/>
</dbReference>
<keyword evidence="5 6" id="KW-0804">Transcription</keyword>
<dbReference type="PANTHER" id="PTHR30376">
    <property type="entry name" value="SIGMA FACTOR RPOH HEAT SHOCK RELATED"/>
    <property type="match status" value="1"/>
</dbReference>
<dbReference type="PRINTS" id="PR00046">
    <property type="entry name" value="SIGMA70FCT"/>
</dbReference>
<evidence type="ECO:0000256" key="1">
    <source>
        <dbReference type="ARBA" id="ARBA00007788"/>
    </source>
</evidence>
<dbReference type="InterPro" id="IPR014284">
    <property type="entry name" value="RNA_pol_sigma-70_dom"/>
</dbReference>
<gene>
    <name evidence="10" type="ORF">SAMN02746041_02139</name>
</gene>
<keyword evidence="11" id="KW-1185">Reference proteome</keyword>
<dbReference type="AlphaFoldDB" id="A0A1W1XN07"/>
<evidence type="ECO:0000259" key="8">
    <source>
        <dbReference type="PROSITE" id="PS00715"/>
    </source>
</evidence>
<dbReference type="InterPro" id="IPR013324">
    <property type="entry name" value="RNA_pol_sigma_r3/r4-like"/>
</dbReference>
<accession>A0A1W1XN07</accession>
<evidence type="ECO:0000313" key="11">
    <source>
        <dbReference type="Proteomes" id="UP000192783"/>
    </source>
</evidence>
<dbReference type="PROSITE" id="PS00716">
    <property type="entry name" value="SIGMA70_2"/>
    <property type="match status" value="1"/>
</dbReference>
<dbReference type="GO" id="GO:0006352">
    <property type="term" value="P:DNA-templated transcription initiation"/>
    <property type="evidence" value="ECO:0007669"/>
    <property type="project" value="InterPro"/>
</dbReference>
<evidence type="ECO:0000256" key="5">
    <source>
        <dbReference type="ARBA" id="ARBA00023163"/>
    </source>
</evidence>
<reference evidence="10 11" key="1">
    <citation type="submission" date="2017-04" db="EMBL/GenBank/DDBJ databases">
        <authorList>
            <person name="Afonso C.L."/>
            <person name="Miller P.J."/>
            <person name="Scott M.A."/>
            <person name="Spackman E."/>
            <person name="Goraichik I."/>
            <person name="Dimitrov K.M."/>
            <person name="Suarez D.L."/>
            <person name="Swayne D.E."/>
        </authorList>
    </citation>
    <scope>NUCLEOTIDE SEQUENCE [LARGE SCALE GENOMIC DNA]</scope>
    <source>
        <strain evidence="10 11">DSM 13146</strain>
    </source>
</reference>
<proteinExistence type="inferred from homology"/>
<keyword evidence="3 6" id="KW-0731">Sigma factor</keyword>
<comment type="similarity">
    <text evidence="1 6">Belongs to the sigma-70 factor family.</text>
</comment>
<dbReference type="Pfam" id="PF04542">
    <property type="entry name" value="Sigma70_r2"/>
    <property type="match status" value="1"/>
</dbReference>
<sequence length="406" mass="46855">MAPANGPQVVAAAHPVQTRRSESRPRPLGLLPETPMTSHALRIEDSDLHIKQQGKKQALVVFRTDCASMIDKQIEKAQERVQEMAKKKAPKDEDAKPQVVEPISDEKAEKAELPEKAWPQPYDALRAYLEEIKRYPLLTREEETQLAIRYREKGDLDAAYKLVTSNLRLVVKIAMDFQRNWMQNLLDLIQEGNIGLMQAVKKFDPYRGYKFSYYASFWIKAYIIKFIMDNWKLVKIGTTQAQRKLFFNLRKEKERLEAQGIQATPKLLSQRLDVKESEVNEMDVRLSGGEISLDAPLDHDSSDTHKAFLPAQVTPVDEQLADQEAKAILHEKLMRFREGLKDKEAVIFDKRLLAEDPMTLQEIGNQFGISRERIRQIESRLKKKLKAYLEEEVDDLQLLQESLIDT</sequence>
<evidence type="ECO:0000259" key="9">
    <source>
        <dbReference type="PROSITE" id="PS00716"/>
    </source>
</evidence>
<feature type="region of interest" description="Disordered" evidence="7">
    <location>
        <begin position="1"/>
        <end position="35"/>
    </location>
</feature>
<dbReference type="Proteomes" id="UP000192783">
    <property type="component" value="Unassembled WGS sequence"/>
</dbReference>
<dbReference type="Pfam" id="PF04545">
    <property type="entry name" value="Sigma70_r4"/>
    <property type="match status" value="1"/>
</dbReference>
<dbReference type="Gene3D" id="1.20.120.1810">
    <property type="match status" value="1"/>
</dbReference>
<organism evidence="10 11">
    <name type="scientific">Desulfacinum hydrothermale DSM 13146</name>
    <dbReference type="NCBI Taxonomy" id="1121390"/>
    <lineage>
        <taxon>Bacteria</taxon>
        <taxon>Pseudomonadati</taxon>
        <taxon>Thermodesulfobacteriota</taxon>
        <taxon>Syntrophobacteria</taxon>
        <taxon>Syntrophobacterales</taxon>
        <taxon>Syntrophobacteraceae</taxon>
        <taxon>Desulfacinum</taxon>
    </lineage>
</organism>
<dbReference type="PANTHER" id="PTHR30376:SF3">
    <property type="entry name" value="RNA POLYMERASE SIGMA FACTOR RPOH"/>
    <property type="match status" value="1"/>
</dbReference>
<dbReference type="Pfam" id="PF00140">
    <property type="entry name" value="Sigma70_r1_2"/>
    <property type="match status" value="1"/>
</dbReference>